<accession>A0A8J8GHS8</accession>
<feature type="transmembrane region" description="Helical" evidence="1">
    <location>
        <begin position="185"/>
        <end position="203"/>
    </location>
</feature>
<evidence type="ECO:0000313" key="3">
    <source>
        <dbReference type="Proteomes" id="UP000728647"/>
    </source>
</evidence>
<proteinExistence type="predicted"/>
<feature type="transmembrane region" description="Helical" evidence="1">
    <location>
        <begin position="111"/>
        <end position="130"/>
    </location>
</feature>
<organism evidence="2 3">
    <name type="scientific">Haloterrigena gelatinilytica</name>
    <dbReference type="NCBI Taxonomy" id="2741724"/>
    <lineage>
        <taxon>Archaea</taxon>
        <taxon>Methanobacteriati</taxon>
        <taxon>Methanobacteriota</taxon>
        <taxon>Stenosarchaea group</taxon>
        <taxon>Halobacteria</taxon>
        <taxon>Halobacteriales</taxon>
        <taxon>Natrialbaceae</taxon>
        <taxon>Haloterrigena</taxon>
    </lineage>
</organism>
<dbReference type="EMBL" id="JABURA010000001">
    <property type="protein sequence ID" value="NUB90233.1"/>
    <property type="molecule type" value="Genomic_DNA"/>
</dbReference>
<protein>
    <recommendedName>
        <fullName evidence="4">PH domain-containing protein</fullName>
    </recommendedName>
</protein>
<gene>
    <name evidence="2" type="ORF">HT576_04175</name>
</gene>
<name>A0A8J8GHS8_9EURY</name>
<keyword evidence="1" id="KW-0812">Transmembrane</keyword>
<keyword evidence="1" id="KW-1133">Transmembrane helix</keyword>
<sequence>MATRNSTERVALGDGGDEPSNGRFRLAVAVYAGVLLAGVVSVAAVLTAFVPGPLLAVYAAGFAVGFGGGLALAAADPRLPVRLGRTLGRRAAVVVPTVPFAVVWFAPLEAAVDVVALWAVITVFASGYVLSQLAGNRYVDAVTPGEPAERWRWTPPGSPVVDALIAGMWLVIGIGNAVTEAPVQGLLWLALAVFWVASCLIEGRWSFGPGRDRCEVQLYETGLVKRRPYTKTYVSWSDIDHARLREGELVLDRGLRDVRFDSDELGDPDAVLEAVDRWLETSAER</sequence>
<evidence type="ECO:0008006" key="4">
    <source>
        <dbReference type="Google" id="ProtNLM"/>
    </source>
</evidence>
<feature type="transmembrane region" description="Helical" evidence="1">
    <location>
        <begin position="55"/>
        <end position="75"/>
    </location>
</feature>
<dbReference type="RefSeq" id="WP_174701343.1">
    <property type="nucleotide sequence ID" value="NZ_JABURA010000001.1"/>
</dbReference>
<dbReference type="OrthoDB" id="170115at2157"/>
<dbReference type="Proteomes" id="UP000728647">
    <property type="component" value="Unassembled WGS sequence"/>
</dbReference>
<evidence type="ECO:0000256" key="1">
    <source>
        <dbReference type="SAM" id="Phobius"/>
    </source>
</evidence>
<feature type="transmembrane region" description="Helical" evidence="1">
    <location>
        <begin position="160"/>
        <end position="179"/>
    </location>
</feature>
<reference evidence="2" key="1">
    <citation type="submission" date="2020-06" db="EMBL/GenBank/DDBJ databases">
        <title>Haloterrigena sp. nov., an extremely halophilic archaeon isolated from a saline sediment.</title>
        <authorList>
            <person name="Liu B.-B."/>
        </authorList>
    </citation>
    <scope>NUCLEOTIDE SEQUENCE</scope>
    <source>
        <strain evidence="2">SYSU A121-1</strain>
    </source>
</reference>
<keyword evidence="1" id="KW-0472">Membrane</keyword>
<dbReference type="AlphaFoldDB" id="A0A8J8GHS8"/>
<feature type="transmembrane region" description="Helical" evidence="1">
    <location>
        <begin position="28"/>
        <end position="49"/>
    </location>
</feature>
<comment type="caution">
    <text evidence="2">The sequence shown here is derived from an EMBL/GenBank/DDBJ whole genome shotgun (WGS) entry which is preliminary data.</text>
</comment>
<evidence type="ECO:0000313" key="2">
    <source>
        <dbReference type="EMBL" id="NUB90233.1"/>
    </source>
</evidence>
<feature type="transmembrane region" description="Helical" evidence="1">
    <location>
        <begin position="87"/>
        <end position="105"/>
    </location>
</feature>